<sequence length="79" mass="8649">MHDSETLGHVLPTFTTTGILVPINTPYSHRFSSPPVCLEIHRLDSLQQPKLGADWAHPVLYSPQNIGTVAGDDLTSLDK</sequence>
<proteinExistence type="predicted"/>
<dbReference type="EMBL" id="JASCZI010271891">
    <property type="protein sequence ID" value="MED6216896.1"/>
    <property type="molecule type" value="Genomic_DNA"/>
</dbReference>
<keyword evidence="2" id="KW-1185">Reference proteome</keyword>
<evidence type="ECO:0000313" key="2">
    <source>
        <dbReference type="Proteomes" id="UP001341840"/>
    </source>
</evidence>
<comment type="caution">
    <text evidence="1">The sequence shown here is derived from an EMBL/GenBank/DDBJ whole genome shotgun (WGS) entry which is preliminary data.</text>
</comment>
<name>A0ABU6Z557_9FABA</name>
<accession>A0ABU6Z557</accession>
<organism evidence="1 2">
    <name type="scientific">Stylosanthes scabra</name>
    <dbReference type="NCBI Taxonomy" id="79078"/>
    <lineage>
        <taxon>Eukaryota</taxon>
        <taxon>Viridiplantae</taxon>
        <taxon>Streptophyta</taxon>
        <taxon>Embryophyta</taxon>
        <taxon>Tracheophyta</taxon>
        <taxon>Spermatophyta</taxon>
        <taxon>Magnoliopsida</taxon>
        <taxon>eudicotyledons</taxon>
        <taxon>Gunneridae</taxon>
        <taxon>Pentapetalae</taxon>
        <taxon>rosids</taxon>
        <taxon>fabids</taxon>
        <taxon>Fabales</taxon>
        <taxon>Fabaceae</taxon>
        <taxon>Papilionoideae</taxon>
        <taxon>50 kb inversion clade</taxon>
        <taxon>dalbergioids sensu lato</taxon>
        <taxon>Dalbergieae</taxon>
        <taxon>Pterocarpus clade</taxon>
        <taxon>Stylosanthes</taxon>
    </lineage>
</organism>
<dbReference type="Proteomes" id="UP001341840">
    <property type="component" value="Unassembled WGS sequence"/>
</dbReference>
<protein>
    <submittedName>
        <fullName evidence="1">Uncharacterized protein</fullName>
    </submittedName>
</protein>
<gene>
    <name evidence="1" type="ORF">PIB30_012357</name>
</gene>
<evidence type="ECO:0000313" key="1">
    <source>
        <dbReference type="EMBL" id="MED6216896.1"/>
    </source>
</evidence>
<reference evidence="1 2" key="1">
    <citation type="journal article" date="2023" name="Plants (Basel)">
        <title>Bridging the Gap: Combining Genomics and Transcriptomics Approaches to Understand Stylosanthes scabra, an Orphan Legume from the Brazilian Caatinga.</title>
        <authorList>
            <person name="Ferreira-Neto J.R.C."/>
            <person name="da Silva M.D."/>
            <person name="Binneck E."/>
            <person name="de Melo N.F."/>
            <person name="da Silva R.H."/>
            <person name="de Melo A.L.T.M."/>
            <person name="Pandolfi V."/>
            <person name="Bustamante F.O."/>
            <person name="Brasileiro-Vidal A.C."/>
            <person name="Benko-Iseppon A.M."/>
        </authorList>
    </citation>
    <scope>NUCLEOTIDE SEQUENCE [LARGE SCALE GENOMIC DNA]</scope>
    <source>
        <tissue evidence="1">Leaves</tissue>
    </source>
</reference>